<name>A0A5P9CPG2_9VIBR</name>
<dbReference type="KEGG" id="vaq:FIV01_14360"/>
<proteinExistence type="predicted"/>
<dbReference type="AlphaFoldDB" id="A0A5P9CPG2"/>
<dbReference type="SUPFAM" id="SSF109604">
    <property type="entry name" value="HD-domain/PDEase-like"/>
    <property type="match status" value="1"/>
</dbReference>
<evidence type="ECO:0000313" key="3">
    <source>
        <dbReference type="Proteomes" id="UP000326936"/>
    </source>
</evidence>
<dbReference type="Gene3D" id="1.10.3210.10">
    <property type="entry name" value="Hypothetical protein af1432"/>
    <property type="match status" value="1"/>
</dbReference>
<dbReference type="PANTHER" id="PTHR33525:SF6">
    <property type="entry name" value="HDOD DOMAIN-CONTAINING PROTEIN"/>
    <property type="match status" value="1"/>
</dbReference>
<dbReference type="PANTHER" id="PTHR33525">
    <property type="match status" value="1"/>
</dbReference>
<feature type="domain" description="HDOD" evidence="1">
    <location>
        <begin position="19"/>
        <end position="210"/>
    </location>
</feature>
<dbReference type="PROSITE" id="PS51833">
    <property type="entry name" value="HDOD"/>
    <property type="match status" value="1"/>
</dbReference>
<dbReference type="Proteomes" id="UP000326936">
    <property type="component" value="Chromosome"/>
</dbReference>
<evidence type="ECO:0000313" key="2">
    <source>
        <dbReference type="EMBL" id="QFT27572.1"/>
    </source>
</evidence>
<protein>
    <submittedName>
        <fullName evidence="2">Phosphodiesterase</fullName>
    </submittedName>
</protein>
<evidence type="ECO:0000259" key="1">
    <source>
        <dbReference type="PROSITE" id="PS51833"/>
    </source>
</evidence>
<dbReference type="NCBIfam" id="TIGR00277">
    <property type="entry name" value="HDIG"/>
    <property type="match status" value="1"/>
</dbReference>
<dbReference type="InterPro" id="IPR013976">
    <property type="entry name" value="HDOD"/>
</dbReference>
<dbReference type="Pfam" id="PF08668">
    <property type="entry name" value="HDOD"/>
    <property type="match status" value="1"/>
</dbReference>
<gene>
    <name evidence="2" type="ORF">FIV01_14360</name>
</gene>
<keyword evidence="3" id="KW-1185">Reference proteome</keyword>
<dbReference type="InterPro" id="IPR006675">
    <property type="entry name" value="HDIG_dom"/>
</dbReference>
<reference evidence="2 3" key="1">
    <citation type="submission" date="2019-10" db="EMBL/GenBank/DDBJ databases">
        <title>Complete genome sequence of Vibrio sp. strain THAF100, isolated from non-filtered water from the water column of tank 6 of a marine aquarium containing stony-coral fragments. Water maintained at 26 degree C.</title>
        <authorList>
            <person name="Ruckert C."/>
            <person name="Franco A."/>
            <person name="Kalinowski J."/>
            <person name="Glaeser S."/>
        </authorList>
    </citation>
    <scope>NUCLEOTIDE SEQUENCE [LARGE SCALE GENOMIC DNA]</scope>
    <source>
        <strain evidence="2 3">THAF100</strain>
    </source>
</reference>
<sequence length="279" mass="30662">MFTGDDMSYQALISRINELPRIESVLQELLEMVNSDQIDFSELAKKMAMDQVLLARVLRMANSAQFGGVKGVSNINDAIVRIGTGAIRNLISSSILASTFPKLETLNIKDYWASTFEVATVAGALAKEVKIDPNEAFIAGILHNIGELMIHSLEPEKALEINRRVEKGSNPIEVQRDVLGADAQQLGAALAESWKFPAELIDAIANVNHPNKAVESKRLACLVFLARDIHQSWDSMSAKEKLGYLKKHKAAIALNLDSNLTEKIDAVRGQGSEMAYQLF</sequence>
<accession>A0A5P9CPG2</accession>
<dbReference type="EMBL" id="CP045350">
    <property type="protein sequence ID" value="QFT27572.1"/>
    <property type="molecule type" value="Genomic_DNA"/>
</dbReference>
<dbReference type="InterPro" id="IPR052340">
    <property type="entry name" value="RNase_Y/CdgJ"/>
</dbReference>
<organism evidence="2 3">
    <name type="scientific">Vibrio aquimaris</name>
    <dbReference type="NCBI Taxonomy" id="2587862"/>
    <lineage>
        <taxon>Bacteria</taxon>
        <taxon>Pseudomonadati</taxon>
        <taxon>Pseudomonadota</taxon>
        <taxon>Gammaproteobacteria</taxon>
        <taxon>Vibrionales</taxon>
        <taxon>Vibrionaceae</taxon>
        <taxon>Vibrio</taxon>
    </lineage>
</organism>